<evidence type="ECO:0000256" key="1">
    <source>
        <dbReference type="SAM" id="MobiDB-lite"/>
    </source>
</evidence>
<dbReference type="Gene3D" id="1.10.287.110">
    <property type="entry name" value="DnaJ domain"/>
    <property type="match status" value="1"/>
</dbReference>
<dbReference type="GO" id="GO:0005783">
    <property type="term" value="C:endoplasmic reticulum"/>
    <property type="evidence" value="ECO:0007669"/>
    <property type="project" value="UniProtKB-ARBA"/>
</dbReference>
<dbReference type="PANTHER" id="PTHR45098">
    <property type="entry name" value="DNAJ DOMAIN CONTAINING PROTEIN, EXPRESSED"/>
    <property type="match status" value="1"/>
</dbReference>
<reference evidence="3" key="4">
    <citation type="submission" date="2019-03" db="UniProtKB">
        <authorList>
            <consortium name="EnsemblPlants"/>
        </authorList>
    </citation>
    <scope>IDENTIFICATION</scope>
</reference>
<keyword evidence="4" id="KW-1185">Reference proteome</keyword>
<reference evidence="3" key="5">
    <citation type="journal article" date="2021" name="G3 (Bethesda)">
        <title>Aegilops tauschii genome assembly Aet v5.0 features greater sequence contiguity and improved annotation.</title>
        <authorList>
            <person name="Wang L."/>
            <person name="Zhu T."/>
            <person name="Rodriguez J.C."/>
            <person name="Deal K.R."/>
            <person name="Dubcovsky J."/>
            <person name="McGuire P.E."/>
            <person name="Lux T."/>
            <person name="Spannagl M."/>
            <person name="Mayer K.F.X."/>
            <person name="Baldrich P."/>
            <person name="Meyers B.C."/>
            <person name="Huo N."/>
            <person name="Gu Y.Q."/>
            <person name="Zhou H."/>
            <person name="Devos K.M."/>
            <person name="Bennetzen J.L."/>
            <person name="Unver T."/>
            <person name="Budak H."/>
            <person name="Gulick P.J."/>
            <person name="Galiba G."/>
            <person name="Kalapos B."/>
            <person name="Nelson D.R."/>
            <person name="Li P."/>
            <person name="You F.M."/>
            <person name="Luo M.C."/>
            <person name="Dvorak J."/>
        </authorList>
    </citation>
    <scope>NUCLEOTIDE SEQUENCE [LARGE SCALE GENOMIC DNA]</scope>
    <source>
        <strain evidence="3">cv. AL8/78</strain>
    </source>
</reference>
<evidence type="ECO:0000313" key="3">
    <source>
        <dbReference type="EnsemblPlants" id="AET3Gv20485300.2"/>
    </source>
</evidence>
<organism evidence="3 4">
    <name type="scientific">Aegilops tauschii subsp. strangulata</name>
    <name type="common">Goatgrass</name>
    <dbReference type="NCBI Taxonomy" id="200361"/>
    <lineage>
        <taxon>Eukaryota</taxon>
        <taxon>Viridiplantae</taxon>
        <taxon>Streptophyta</taxon>
        <taxon>Embryophyta</taxon>
        <taxon>Tracheophyta</taxon>
        <taxon>Spermatophyta</taxon>
        <taxon>Magnoliopsida</taxon>
        <taxon>Liliopsida</taxon>
        <taxon>Poales</taxon>
        <taxon>Poaceae</taxon>
        <taxon>BOP clade</taxon>
        <taxon>Pooideae</taxon>
        <taxon>Triticodae</taxon>
        <taxon>Triticeae</taxon>
        <taxon>Triticinae</taxon>
        <taxon>Aegilops</taxon>
    </lineage>
</organism>
<reference evidence="4" key="1">
    <citation type="journal article" date="2014" name="Science">
        <title>Ancient hybridizations among the ancestral genomes of bread wheat.</title>
        <authorList>
            <consortium name="International Wheat Genome Sequencing Consortium,"/>
            <person name="Marcussen T."/>
            <person name="Sandve S.R."/>
            <person name="Heier L."/>
            <person name="Spannagl M."/>
            <person name="Pfeifer M."/>
            <person name="Jakobsen K.S."/>
            <person name="Wulff B.B."/>
            <person name="Steuernagel B."/>
            <person name="Mayer K.F."/>
            <person name="Olsen O.A."/>
        </authorList>
    </citation>
    <scope>NUCLEOTIDE SEQUENCE [LARGE SCALE GENOMIC DNA]</scope>
    <source>
        <strain evidence="4">cv. AL8/78</strain>
    </source>
</reference>
<dbReference type="Gramene" id="AET3Gv20485300.2">
    <property type="protein sequence ID" value="AET3Gv20485300.2"/>
    <property type="gene ID" value="AET3Gv20485300"/>
</dbReference>
<dbReference type="AlphaFoldDB" id="A0A453EVS6"/>
<evidence type="ECO:0000259" key="2">
    <source>
        <dbReference type="PROSITE" id="PS50076"/>
    </source>
</evidence>
<feature type="region of interest" description="Disordered" evidence="1">
    <location>
        <begin position="93"/>
        <end position="116"/>
    </location>
</feature>
<dbReference type="SUPFAM" id="SSF46565">
    <property type="entry name" value="Chaperone J-domain"/>
    <property type="match status" value="1"/>
</dbReference>
<dbReference type="InterPro" id="IPR001623">
    <property type="entry name" value="DnaJ_domain"/>
</dbReference>
<dbReference type="InterPro" id="IPR036869">
    <property type="entry name" value="J_dom_sf"/>
</dbReference>
<dbReference type="Gramene" id="AET3Gv20485300.1">
    <property type="protein sequence ID" value="AET3Gv20485300.1"/>
    <property type="gene ID" value="AET3Gv20485300"/>
</dbReference>
<proteinExistence type="predicted"/>
<evidence type="ECO:0000313" key="4">
    <source>
        <dbReference type="Proteomes" id="UP000015105"/>
    </source>
</evidence>
<reference evidence="4" key="2">
    <citation type="journal article" date="2017" name="Nat. Plants">
        <title>The Aegilops tauschii genome reveals multiple impacts of transposons.</title>
        <authorList>
            <person name="Zhao G."/>
            <person name="Zou C."/>
            <person name="Li K."/>
            <person name="Wang K."/>
            <person name="Li T."/>
            <person name="Gao L."/>
            <person name="Zhang X."/>
            <person name="Wang H."/>
            <person name="Yang Z."/>
            <person name="Liu X."/>
            <person name="Jiang W."/>
            <person name="Mao L."/>
            <person name="Kong X."/>
            <person name="Jiao Y."/>
            <person name="Jia J."/>
        </authorList>
    </citation>
    <scope>NUCLEOTIDE SEQUENCE [LARGE SCALE GENOMIC DNA]</scope>
    <source>
        <strain evidence="4">cv. AL8/78</strain>
    </source>
</reference>
<accession>A0A453EVS6</accession>
<dbReference type="EnsemblPlants" id="AET3Gv20485300.2">
    <property type="protein sequence ID" value="AET3Gv20485300.2"/>
    <property type="gene ID" value="AET3Gv20485300"/>
</dbReference>
<reference evidence="3" key="3">
    <citation type="journal article" date="2017" name="Nature">
        <title>Genome sequence of the progenitor of the wheat D genome Aegilops tauschii.</title>
        <authorList>
            <person name="Luo M.C."/>
            <person name="Gu Y.Q."/>
            <person name="Puiu D."/>
            <person name="Wang H."/>
            <person name="Twardziok S.O."/>
            <person name="Deal K.R."/>
            <person name="Huo N."/>
            <person name="Zhu T."/>
            <person name="Wang L."/>
            <person name="Wang Y."/>
            <person name="McGuire P.E."/>
            <person name="Liu S."/>
            <person name="Long H."/>
            <person name="Ramasamy R.K."/>
            <person name="Rodriguez J.C."/>
            <person name="Van S.L."/>
            <person name="Yuan L."/>
            <person name="Wang Z."/>
            <person name="Xia Z."/>
            <person name="Xiao L."/>
            <person name="Anderson O.D."/>
            <person name="Ouyang S."/>
            <person name="Liang Y."/>
            <person name="Zimin A.V."/>
            <person name="Pertea G."/>
            <person name="Qi P."/>
            <person name="Bennetzen J.L."/>
            <person name="Dai X."/>
            <person name="Dawson M.W."/>
            <person name="Muller H.G."/>
            <person name="Kugler K."/>
            <person name="Rivarola-Duarte L."/>
            <person name="Spannagl M."/>
            <person name="Mayer K.F.X."/>
            <person name="Lu F.H."/>
            <person name="Bevan M.W."/>
            <person name="Leroy P."/>
            <person name="Li P."/>
            <person name="You F.M."/>
            <person name="Sun Q."/>
            <person name="Liu Z."/>
            <person name="Lyons E."/>
            <person name="Wicker T."/>
            <person name="Salzberg S.L."/>
            <person name="Devos K.M."/>
            <person name="Dvorak J."/>
        </authorList>
    </citation>
    <scope>NUCLEOTIDE SEQUENCE [LARGE SCALE GENOMIC DNA]</scope>
    <source>
        <strain evidence="3">cv. AL8/78</strain>
    </source>
</reference>
<dbReference type="Pfam" id="PF00226">
    <property type="entry name" value="DnaJ"/>
    <property type="match status" value="1"/>
</dbReference>
<protein>
    <recommendedName>
        <fullName evidence="2">J domain-containing protein</fullName>
    </recommendedName>
</protein>
<feature type="domain" description="J" evidence="2">
    <location>
        <begin position="12"/>
        <end position="82"/>
    </location>
</feature>
<dbReference type="PANTHER" id="PTHR45098:SF1">
    <property type="entry name" value="DNAJ DOMAIN CONTAINING PROTEIN, EXPRESSED"/>
    <property type="match status" value="1"/>
</dbReference>
<dbReference type="EnsemblPlants" id="AET3Gv20485300.1">
    <property type="protein sequence ID" value="AET3Gv20485300.1"/>
    <property type="gene ID" value="AET3Gv20485300"/>
</dbReference>
<dbReference type="PROSITE" id="PS50076">
    <property type="entry name" value="DNAJ_2"/>
    <property type="match status" value="1"/>
</dbReference>
<sequence length="116" mass="13245">MSVTGQEWHDDGHYEVLRLPFGEEGMALSVERIEKAYKTQLRLRHSNKRPGDPNATTDFQSLASSYKFLRDESLHCQFDARFRGRRKTAARAAALGVKRQKVSPTRRLPTKLGDSL</sequence>
<name>A0A453EVS6_AEGTS</name>
<dbReference type="Proteomes" id="UP000015105">
    <property type="component" value="Chromosome 3D"/>
</dbReference>